<dbReference type="InterPro" id="IPR037618">
    <property type="entry name" value="LIPB1/2_SAM_2nd"/>
</dbReference>
<dbReference type="InterPro" id="IPR037617">
    <property type="entry name" value="LIPB1/2_SAM_1"/>
</dbReference>
<proteinExistence type="inferred from homology"/>
<dbReference type="Pfam" id="PF07647">
    <property type="entry name" value="SAM_2"/>
    <property type="match status" value="1"/>
</dbReference>
<dbReference type="InterPro" id="IPR013761">
    <property type="entry name" value="SAM/pointed_sf"/>
</dbReference>
<dbReference type="Gene3D" id="1.10.150.50">
    <property type="entry name" value="Transcription Factor, Ets-1"/>
    <property type="match status" value="3"/>
</dbReference>
<feature type="region of interest" description="Disordered" evidence="7">
    <location>
        <begin position="349"/>
        <end position="376"/>
    </location>
</feature>
<dbReference type="Proteomes" id="UP000515203">
    <property type="component" value="Unplaced"/>
</dbReference>
<dbReference type="PANTHER" id="PTHR12587:SF18">
    <property type="entry name" value="LIPRIN-BETA-2"/>
    <property type="match status" value="1"/>
</dbReference>
<keyword evidence="9" id="KW-1185">Reference proteome</keyword>
<evidence type="ECO:0000259" key="8">
    <source>
        <dbReference type="PROSITE" id="PS50105"/>
    </source>
</evidence>
<evidence type="ECO:0000313" key="9">
    <source>
        <dbReference type="Proteomes" id="UP000515203"/>
    </source>
</evidence>
<feature type="compositionally biased region" description="Polar residues" evidence="7">
    <location>
        <begin position="438"/>
        <end position="451"/>
    </location>
</feature>
<dbReference type="SMART" id="SM00454">
    <property type="entry name" value="SAM"/>
    <property type="match status" value="3"/>
</dbReference>
<protein>
    <submittedName>
        <fullName evidence="10">Liprin-beta-2 isoform X9</fullName>
    </submittedName>
</protein>
<dbReference type="CDD" id="cd09569">
    <property type="entry name" value="SAM_liprin-beta1_2_repeat3"/>
    <property type="match status" value="1"/>
</dbReference>
<sequence length="932" mass="104453">MATDASHALEAALEQMDGIIAGTKSGTDISDGTCEPGLSSPAYKSPFPVLHLIEDLRLALEMLDLPQERAALLSQVPGPTAAYIKEWFEDSLSQVNHHGNETYQERLARLEGDKESLILQVSVLTDQVEAQGEKIRDLEVCLEGHQVKLNAAEGMLQQELLSRTSLETQKLDLMTEVSELKLKLVGMEKEQREQEEKQKKAEELLQELKHLKIKVEELENERNQYEWKLKATKAEVAQLQEQVVLKDAEIERLHCQLSRTAALHNDHTDRDQEIQRLKIGMETLLLANEDKDRRIEELTGLLNQYRRVKEIVMAAQGPSERTPSVNEEELEGSFRKWNTANKGSEELLKQEMPPKCSSPKVGPPPLPQKSLETRAQKKLSCSLEDLRSESVDKCVNGNQLSPVVEPKDSPLLVEQKYPTLPGKLSGATPNGEAAKSTPIASQADSSGSNLLRLNHGRSVSAPVLGDIESGWEDTTTANDISSTSSGTESSPQSPLTPDGKRSPKGIKKFWGKIRRTQSGNFNTDAPGMAEFRRGGLRATAGPRLSRTRDSKGQKCDPNAPFAQWNTERVCAWLEDFGLAQYVIFARQWVTSGHTLLTATPQDMEKELGIKHPLHRKKLVLAVKAINTKQEEKSALLDHIWVTRWLDDIGLPQYKDQFHESRVDGRMLQYLTVNDLLFLKVTSQLHHLSIKCAIHVLHVNKFNPHCLHRRPADESNLSPSEVVQWSNHRVMEWLRSVDLAEYAPNLRGSGVHGGLIILEPRFTGDTLAMLLNIPPQKTLLRRHLTTKFNALIGPEAEQEKRDKMASPAYTPLTTTAKVRPRKLGFSHFGNMRKKKFDESTDYICPMEPSDAVNDSQRVYSGYRGLSPLDSPELDGLDQVLTRLLPTLQMAPSEGTVTQIGLLSQDIHRLTTLLSQDQLLNDSRLTTPDSDDWR</sequence>
<evidence type="ECO:0000313" key="10">
    <source>
        <dbReference type="RefSeq" id="XP_004647921.2"/>
    </source>
</evidence>
<dbReference type="PROSITE" id="PS50105">
    <property type="entry name" value="SAM_DOMAIN"/>
    <property type="match status" value="3"/>
</dbReference>
<organism evidence="9 10">
    <name type="scientific">Octodon degus</name>
    <name type="common">Degu</name>
    <name type="synonym">Sciurus degus</name>
    <dbReference type="NCBI Taxonomy" id="10160"/>
    <lineage>
        <taxon>Eukaryota</taxon>
        <taxon>Metazoa</taxon>
        <taxon>Chordata</taxon>
        <taxon>Craniata</taxon>
        <taxon>Vertebrata</taxon>
        <taxon>Euteleostomi</taxon>
        <taxon>Mammalia</taxon>
        <taxon>Eutheria</taxon>
        <taxon>Euarchontoglires</taxon>
        <taxon>Glires</taxon>
        <taxon>Rodentia</taxon>
        <taxon>Hystricomorpha</taxon>
        <taxon>Octodontidae</taxon>
        <taxon>Octodon</taxon>
    </lineage>
</organism>
<dbReference type="GO" id="GO:0048786">
    <property type="term" value="C:presynaptic active zone"/>
    <property type="evidence" value="ECO:0007669"/>
    <property type="project" value="TreeGrafter"/>
</dbReference>
<evidence type="ECO:0000256" key="4">
    <source>
        <dbReference type="ARBA" id="ARBA00023054"/>
    </source>
</evidence>
<dbReference type="InterPro" id="IPR058914">
    <property type="entry name" value="LIPB1/2_CC"/>
</dbReference>
<feature type="domain" description="SAM" evidence="8">
    <location>
        <begin position="641"/>
        <end position="699"/>
    </location>
</feature>
<dbReference type="InterPro" id="IPR037619">
    <property type="entry name" value="LIPB1/2_SAM_3rd"/>
</dbReference>
<dbReference type="FunFam" id="1.10.150.50:FF:000017">
    <property type="entry name" value="Liprin-beta-1 isoform 1"/>
    <property type="match status" value="1"/>
</dbReference>
<reference evidence="10" key="1">
    <citation type="submission" date="2025-08" db="UniProtKB">
        <authorList>
            <consortium name="RefSeq"/>
        </authorList>
    </citation>
    <scope>IDENTIFICATION</scope>
</reference>
<keyword evidence="4 6" id="KW-0175">Coiled coil</keyword>
<dbReference type="SUPFAM" id="SSF47769">
    <property type="entry name" value="SAM/Pointed domain"/>
    <property type="match status" value="3"/>
</dbReference>
<dbReference type="Pfam" id="PF00536">
    <property type="entry name" value="SAM_1"/>
    <property type="match status" value="2"/>
</dbReference>
<dbReference type="GO" id="GO:0005829">
    <property type="term" value="C:cytosol"/>
    <property type="evidence" value="ECO:0007669"/>
    <property type="project" value="UniProtKB-ARBA"/>
</dbReference>
<dbReference type="CDD" id="cd09566">
    <property type="entry name" value="SAM_liprin-beta1_2_repeat2"/>
    <property type="match status" value="1"/>
</dbReference>
<dbReference type="PANTHER" id="PTHR12587">
    <property type="entry name" value="LAR INTERACTING PROTEIN LIP -RELATED PROTEIN"/>
    <property type="match status" value="1"/>
</dbReference>
<feature type="domain" description="SAM" evidence="8">
    <location>
        <begin position="564"/>
        <end position="628"/>
    </location>
</feature>
<feature type="compositionally biased region" description="Low complexity" evidence="7">
    <location>
        <begin position="481"/>
        <end position="493"/>
    </location>
</feature>
<feature type="coiled-coil region" evidence="6">
    <location>
        <begin position="177"/>
        <end position="256"/>
    </location>
</feature>
<dbReference type="Pfam" id="PF26022">
    <property type="entry name" value="CC_Liprin_beta"/>
    <property type="match status" value="1"/>
</dbReference>
<feature type="domain" description="SAM" evidence="8">
    <location>
        <begin position="724"/>
        <end position="755"/>
    </location>
</feature>
<evidence type="ECO:0000256" key="2">
    <source>
        <dbReference type="ARBA" id="ARBA00022553"/>
    </source>
</evidence>
<comment type="function">
    <text evidence="5">May regulate the disassembly of focal adhesions. Did not bind receptor-like tyrosine phosphatases type 2A.</text>
</comment>
<keyword evidence="3" id="KW-0677">Repeat</keyword>
<comment type="similarity">
    <text evidence="1">Belongs to the liprin family. Liprin-beta subfamily.</text>
</comment>
<dbReference type="CTD" id="8495"/>
<evidence type="ECO:0000256" key="6">
    <source>
        <dbReference type="SAM" id="Coils"/>
    </source>
</evidence>
<dbReference type="GO" id="GO:0007528">
    <property type="term" value="P:neuromuscular junction development"/>
    <property type="evidence" value="ECO:0007669"/>
    <property type="project" value="TreeGrafter"/>
</dbReference>
<dbReference type="FunFam" id="1.10.150.50:FF:000007">
    <property type="entry name" value="Liprin-beta-1 isoform 1"/>
    <property type="match status" value="1"/>
</dbReference>
<dbReference type="InterPro" id="IPR029515">
    <property type="entry name" value="Liprin"/>
</dbReference>
<dbReference type="RefSeq" id="XP_004647921.2">
    <property type="nucleotide sequence ID" value="XM_004647864.2"/>
</dbReference>
<feature type="compositionally biased region" description="Basic residues" evidence="7">
    <location>
        <begin position="502"/>
        <end position="515"/>
    </location>
</feature>
<evidence type="ECO:0000256" key="3">
    <source>
        <dbReference type="ARBA" id="ARBA00022737"/>
    </source>
</evidence>
<evidence type="ECO:0000256" key="5">
    <source>
        <dbReference type="ARBA" id="ARBA00060046"/>
    </source>
</evidence>
<name>A0A6P3FL48_OCTDE</name>
<dbReference type="GeneID" id="101561914"/>
<keyword evidence="2" id="KW-0597">Phosphoprotein</keyword>
<dbReference type="InterPro" id="IPR001660">
    <property type="entry name" value="SAM"/>
</dbReference>
<evidence type="ECO:0000256" key="7">
    <source>
        <dbReference type="SAM" id="MobiDB-lite"/>
    </source>
</evidence>
<dbReference type="CDD" id="cd09563">
    <property type="entry name" value="SAM_liprin-beta1_2_repeat1"/>
    <property type="match status" value="1"/>
</dbReference>
<dbReference type="FunFam" id="1.10.150.50:FF:000005">
    <property type="entry name" value="Liprin-beta-1 isoform 1"/>
    <property type="match status" value="1"/>
</dbReference>
<accession>A0A6P3FL48</accession>
<feature type="coiled-coil region" evidence="6">
    <location>
        <begin position="100"/>
        <end position="127"/>
    </location>
</feature>
<feature type="region of interest" description="Disordered" evidence="7">
    <location>
        <begin position="465"/>
        <end position="555"/>
    </location>
</feature>
<evidence type="ECO:0000256" key="1">
    <source>
        <dbReference type="ARBA" id="ARBA00007547"/>
    </source>
</evidence>
<feature type="region of interest" description="Disordered" evidence="7">
    <location>
        <begin position="419"/>
        <end position="452"/>
    </location>
</feature>
<gene>
    <name evidence="10" type="primary">Ppfibp2</name>
</gene>
<dbReference type="AlphaFoldDB" id="A0A6P3FL48"/>